<name>A0A391NVP4_9EUKA</name>
<protein>
    <submittedName>
        <fullName evidence="1">Uncharacterized protein</fullName>
    </submittedName>
</protein>
<evidence type="ECO:0000313" key="1">
    <source>
        <dbReference type="EMBL" id="GCA65205.1"/>
    </source>
</evidence>
<sequence length="31" mass="3777">MKKTLAEIRVAEKALDEELHKAERRIQWQQQ</sequence>
<keyword evidence="2" id="KW-1185">Reference proteome</keyword>
<comment type="caution">
    <text evidence="1">The sequence shown here is derived from an EMBL/GenBank/DDBJ whole genome shotgun (WGS) entry which is preliminary data.</text>
</comment>
<evidence type="ECO:0000313" key="2">
    <source>
        <dbReference type="Proteomes" id="UP000265618"/>
    </source>
</evidence>
<organism evidence="1 2">
    <name type="scientific">Kipferlia bialata</name>
    <dbReference type="NCBI Taxonomy" id="797122"/>
    <lineage>
        <taxon>Eukaryota</taxon>
        <taxon>Metamonada</taxon>
        <taxon>Carpediemonas-like organisms</taxon>
        <taxon>Kipferlia</taxon>
    </lineage>
</organism>
<proteinExistence type="predicted"/>
<accession>A0A391NVP4</accession>
<gene>
    <name evidence="1" type="ORF">KIPB_016528</name>
</gene>
<dbReference type="AlphaFoldDB" id="A0A391NVP4"/>
<reference evidence="1 2" key="1">
    <citation type="journal article" date="2018" name="PLoS ONE">
        <title>The draft genome of Kipferlia bialata reveals reductive genome evolution in fornicate parasites.</title>
        <authorList>
            <person name="Tanifuji G."/>
            <person name="Takabayashi S."/>
            <person name="Kume K."/>
            <person name="Takagi M."/>
            <person name="Nakayama T."/>
            <person name="Kamikawa R."/>
            <person name="Inagaki Y."/>
            <person name="Hashimoto T."/>
        </authorList>
    </citation>
    <scope>NUCLEOTIDE SEQUENCE [LARGE SCALE GENOMIC DNA]</scope>
    <source>
        <strain evidence="1">NY0173</strain>
    </source>
</reference>
<dbReference type="Proteomes" id="UP000265618">
    <property type="component" value="Unassembled WGS sequence"/>
</dbReference>
<feature type="non-terminal residue" evidence="1">
    <location>
        <position position="1"/>
    </location>
</feature>
<dbReference type="EMBL" id="BDIP01010166">
    <property type="protein sequence ID" value="GCA65205.1"/>
    <property type="molecule type" value="Genomic_DNA"/>
</dbReference>
<feature type="non-terminal residue" evidence="1">
    <location>
        <position position="31"/>
    </location>
</feature>